<dbReference type="RefSeq" id="WP_183725889.1">
    <property type="nucleotide sequence ID" value="NZ_JACHBW010000011.1"/>
</dbReference>
<feature type="region of interest" description="Disordered" evidence="1">
    <location>
        <begin position="1"/>
        <end position="25"/>
    </location>
</feature>
<reference evidence="2 3" key="1">
    <citation type="submission" date="2020-08" db="EMBL/GenBank/DDBJ databases">
        <title>Above-ground endophytic microbial communities from plants in different locations in the United States.</title>
        <authorList>
            <person name="Frank C."/>
        </authorList>
    </citation>
    <scope>NUCLEOTIDE SEQUENCE [LARGE SCALE GENOMIC DNA]</scope>
    <source>
        <strain evidence="2 3">WP4_2_2</strain>
    </source>
</reference>
<name>A0A7W9TZ05_9BURK</name>
<dbReference type="Proteomes" id="UP000571554">
    <property type="component" value="Unassembled WGS sequence"/>
</dbReference>
<gene>
    <name evidence="2" type="ORF">F4827_003870</name>
</gene>
<organism evidence="2 3">
    <name type="scientific">Paraburkholderia bannensis</name>
    <dbReference type="NCBI Taxonomy" id="765414"/>
    <lineage>
        <taxon>Bacteria</taxon>
        <taxon>Pseudomonadati</taxon>
        <taxon>Pseudomonadota</taxon>
        <taxon>Betaproteobacteria</taxon>
        <taxon>Burkholderiales</taxon>
        <taxon>Burkholderiaceae</taxon>
        <taxon>Paraburkholderia</taxon>
    </lineage>
</organism>
<evidence type="ECO:0000256" key="1">
    <source>
        <dbReference type="SAM" id="MobiDB-lite"/>
    </source>
</evidence>
<proteinExistence type="predicted"/>
<accession>A0A7W9TZ05</accession>
<evidence type="ECO:0000313" key="2">
    <source>
        <dbReference type="EMBL" id="MBB6104011.1"/>
    </source>
</evidence>
<sequence length="85" mass="9244">MGIMSKGGLQVGASPKSSGAHSHKLAHDDIRHISSMLGRLSAQDMKELGLPPSYWRKRLRDIAQSHQLSKGQLGEIDRLIGSLEA</sequence>
<protein>
    <submittedName>
        <fullName evidence="2">Uncharacterized protein</fullName>
    </submittedName>
</protein>
<comment type="caution">
    <text evidence="2">The sequence shown here is derived from an EMBL/GenBank/DDBJ whole genome shotgun (WGS) entry which is preliminary data.</text>
</comment>
<dbReference type="EMBL" id="JACHBW010000011">
    <property type="protein sequence ID" value="MBB6104011.1"/>
    <property type="molecule type" value="Genomic_DNA"/>
</dbReference>
<keyword evidence="3" id="KW-1185">Reference proteome</keyword>
<evidence type="ECO:0000313" key="3">
    <source>
        <dbReference type="Proteomes" id="UP000571554"/>
    </source>
</evidence>
<dbReference type="AlphaFoldDB" id="A0A7W9TZ05"/>